<evidence type="ECO:0000256" key="4">
    <source>
        <dbReference type="RuleBase" id="RU003719"/>
    </source>
</evidence>
<dbReference type="GO" id="GO:0016616">
    <property type="term" value="F:oxidoreductase activity, acting on the CH-OH group of donors, NAD or NADP as acceptor"/>
    <property type="evidence" value="ECO:0007669"/>
    <property type="project" value="InterPro"/>
</dbReference>
<feature type="domain" description="D-isomer specific 2-hydroxyacid dehydrogenase NAD-binding" evidence="6">
    <location>
        <begin position="110"/>
        <end position="300"/>
    </location>
</feature>
<evidence type="ECO:0000259" key="6">
    <source>
        <dbReference type="Pfam" id="PF02826"/>
    </source>
</evidence>
<evidence type="ECO:0000313" key="8">
    <source>
        <dbReference type="Proteomes" id="UP000053477"/>
    </source>
</evidence>
<dbReference type="PROSITE" id="PS00065">
    <property type="entry name" value="D_2_HYDROXYACID_DH_1"/>
    <property type="match status" value="1"/>
</dbReference>
<organism evidence="7 8">
    <name type="scientific">Schizopora paradoxa</name>
    <dbReference type="NCBI Taxonomy" id="27342"/>
    <lineage>
        <taxon>Eukaryota</taxon>
        <taxon>Fungi</taxon>
        <taxon>Dikarya</taxon>
        <taxon>Basidiomycota</taxon>
        <taxon>Agaricomycotina</taxon>
        <taxon>Agaricomycetes</taxon>
        <taxon>Hymenochaetales</taxon>
        <taxon>Schizoporaceae</taxon>
        <taxon>Schizopora</taxon>
    </lineage>
</organism>
<evidence type="ECO:0000256" key="3">
    <source>
        <dbReference type="ARBA" id="ARBA00023027"/>
    </source>
</evidence>
<keyword evidence="3" id="KW-0520">NAD</keyword>
<name>A0A0H2R287_9AGAM</name>
<dbReference type="InterPro" id="IPR058205">
    <property type="entry name" value="D-LDH-like"/>
</dbReference>
<evidence type="ECO:0000256" key="2">
    <source>
        <dbReference type="ARBA" id="ARBA00023002"/>
    </source>
</evidence>
<dbReference type="Proteomes" id="UP000053477">
    <property type="component" value="Unassembled WGS sequence"/>
</dbReference>
<dbReference type="FunCoup" id="A0A0H2R287">
    <property type="interactions" value="29"/>
</dbReference>
<dbReference type="InterPro" id="IPR006140">
    <property type="entry name" value="D-isomer_DH_NAD-bd"/>
</dbReference>
<keyword evidence="8" id="KW-1185">Reference proteome</keyword>
<dbReference type="STRING" id="27342.A0A0H2R287"/>
<dbReference type="OrthoDB" id="298012at2759"/>
<dbReference type="InterPro" id="IPR036291">
    <property type="entry name" value="NAD(P)-bd_dom_sf"/>
</dbReference>
<evidence type="ECO:0000256" key="1">
    <source>
        <dbReference type="ARBA" id="ARBA00005854"/>
    </source>
</evidence>
<dbReference type="Pfam" id="PF00389">
    <property type="entry name" value="2-Hacid_dh"/>
    <property type="match status" value="1"/>
</dbReference>
<gene>
    <name evidence="7" type="ORF">SCHPADRAFT_911040</name>
</gene>
<accession>A0A0H2R287</accession>
<evidence type="ECO:0000259" key="5">
    <source>
        <dbReference type="Pfam" id="PF00389"/>
    </source>
</evidence>
<feature type="domain" description="D-isomer specific 2-hydroxyacid dehydrogenase catalytic" evidence="5">
    <location>
        <begin position="4"/>
        <end position="332"/>
    </location>
</feature>
<comment type="similarity">
    <text evidence="1 4">Belongs to the D-isomer specific 2-hydroxyacid dehydrogenase family.</text>
</comment>
<dbReference type="GO" id="GO:0051287">
    <property type="term" value="F:NAD binding"/>
    <property type="evidence" value="ECO:0007669"/>
    <property type="project" value="InterPro"/>
</dbReference>
<proteinExistence type="inferred from homology"/>
<dbReference type="Gene3D" id="3.40.50.720">
    <property type="entry name" value="NAD(P)-binding Rossmann-like Domain"/>
    <property type="match status" value="2"/>
</dbReference>
<dbReference type="SUPFAM" id="SSF51735">
    <property type="entry name" value="NAD(P)-binding Rossmann-fold domains"/>
    <property type="match status" value="1"/>
</dbReference>
<dbReference type="PANTHER" id="PTHR43026">
    <property type="entry name" value="2-HYDROXYACID DEHYDROGENASE HOMOLOG 1-RELATED"/>
    <property type="match status" value="1"/>
</dbReference>
<dbReference type="CDD" id="cd12183">
    <property type="entry name" value="LDH_like_2"/>
    <property type="match status" value="1"/>
</dbReference>
<dbReference type="Pfam" id="PF02826">
    <property type="entry name" value="2-Hacid_dh_C"/>
    <property type="match status" value="1"/>
</dbReference>
<dbReference type="PROSITE" id="PS00671">
    <property type="entry name" value="D_2_HYDROXYACID_DH_3"/>
    <property type="match status" value="1"/>
</dbReference>
<dbReference type="PROSITE" id="PS00670">
    <property type="entry name" value="D_2_HYDROXYACID_DH_2"/>
    <property type="match status" value="1"/>
</dbReference>
<protein>
    <submittedName>
        <fullName evidence="7">D-lactate dehydrogenase</fullName>
    </submittedName>
</protein>
<dbReference type="AlphaFoldDB" id="A0A0H2R287"/>
<sequence>MKVAFFSTKEYEADAFKGAPSAGIHEITYLPHRLDPVTARLAQGHDAVCIFVNDAADAETLDVLKQAGVKAVALRCAGYNNVDLKRAEELEIAVVRVPAYSPEAVAEFAVGMIMTVVRKYHKAYNRVREGNFLLSGLVGFNLQGKTVGIIGTGKIGMLTGRILSRGFRCNVLAYDPYPNKVDADEAGITYVSDLKDLLKQADIISLHCPLMDSTRYLLNAETFPLTKEGVVIVNTSRGGLIETNALIQNLKNGHVAAVGLDVYEREGEYFFRDGSGTIMHDDVFSRLLSFYNVFLTGHQAFLTNEALSSIAQTTLENLSNVEQGEACKNAVKG</sequence>
<reference evidence="7 8" key="1">
    <citation type="submission" date="2015-04" db="EMBL/GenBank/DDBJ databases">
        <title>Complete genome sequence of Schizopora paradoxa KUC8140, a cosmopolitan wood degrader in East Asia.</title>
        <authorList>
            <consortium name="DOE Joint Genome Institute"/>
            <person name="Min B."/>
            <person name="Park H."/>
            <person name="Jang Y."/>
            <person name="Kim J.-J."/>
            <person name="Kim K.H."/>
            <person name="Pangilinan J."/>
            <person name="Lipzen A."/>
            <person name="Riley R."/>
            <person name="Grigoriev I.V."/>
            <person name="Spatafora J.W."/>
            <person name="Choi I.-G."/>
        </authorList>
    </citation>
    <scope>NUCLEOTIDE SEQUENCE [LARGE SCALE GENOMIC DNA]</scope>
    <source>
        <strain evidence="7 8">KUC8140</strain>
    </source>
</reference>
<evidence type="ECO:0000313" key="7">
    <source>
        <dbReference type="EMBL" id="KLO05432.1"/>
    </source>
</evidence>
<dbReference type="PANTHER" id="PTHR43026:SF1">
    <property type="entry name" value="2-HYDROXYACID DEHYDROGENASE HOMOLOG 1-RELATED"/>
    <property type="match status" value="1"/>
</dbReference>
<dbReference type="InterPro" id="IPR029752">
    <property type="entry name" value="D-isomer_DH_CS1"/>
</dbReference>
<dbReference type="SUPFAM" id="SSF52283">
    <property type="entry name" value="Formate/glycerate dehydrogenase catalytic domain-like"/>
    <property type="match status" value="1"/>
</dbReference>
<dbReference type="InParanoid" id="A0A0H2R287"/>
<keyword evidence="2 4" id="KW-0560">Oxidoreductase</keyword>
<dbReference type="EMBL" id="KQ086309">
    <property type="protein sequence ID" value="KLO05432.1"/>
    <property type="molecule type" value="Genomic_DNA"/>
</dbReference>
<dbReference type="InterPro" id="IPR029753">
    <property type="entry name" value="D-isomer_DH_CS"/>
</dbReference>
<dbReference type="InterPro" id="IPR006139">
    <property type="entry name" value="D-isomer_2_OHA_DH_cat_dom"/>
</dbReference>